<accession>A0A1H5X8N6</accession>
<dbReference type="InterPro" id="IPR000086">
    <property type="entry name" value="NUDIX_hydrolase_dom"/>
</dbReference>
<dbReference type="RefSeq" id="WP_104002201.1">
    <property type="nucleotide sequence ID" value="NZ_FNVQ01000001.1"/>
</dbReference>
<gene>
    <name evidence="5" type="ORF">SAMN05444390_1011288</name>
</gene>
<evidence type="ECO:0000313" key="6">
    <source>
        <dbReference type="Proteomes" id="UP000236745"/>
    </source>
</evidence>
<reference evidence="5 6" key="1">
    <citation type="submission" date="2016-10" db="EMBL/GenBank/DDBJ databases">
        <authorList>
            <person name="de Groot N.N."/>
        </authorList>
    </citation>
    <scope>NUCLEOTIDE SEQUENCE [LARGE SCALE GENOMIC DNA]</scope>
    <source>
        <strain evidence="5 6">DSM 22012</strain>
    </source>
</reference>
<evidence type="ECO:0000256" key="3">
    <source>
        <dbReference type="SAM" id="MobiDB-lite"/>
    </source>
</evidence>
<keyword evidence="6" id="KW-1185">Reference proteome</keyword>
<name>A0A1H5X8N6_9GAMM</name>
<protein>
    <submittedName>
        <fullName evidence="5">ADP-ribose pyrophosphatase YjhB, NUDIX family</fullName>
    </submittedName>
</protein>
<dbReference type="OrthoDB" id="542521at2"/>
<sequence>MERIDPKIRNAVRALVIRDDQVLLLKKEGYESGGVRYALPGGGQDPGESLTAALQRECLEEIDCEVQPGELLSVHDFIKQRATEPVTWRHVVEFLFACELPAGYEPHNGPAPDKHQVDVVWMPIKQVSQLQLFPQYLSSFIPTLIPGNLPDNRPGNPLNSGPDLQQPDRYQGRFVDPGFGADS</sequence>
<dbReference type="Gene3D" id="3.90.79.10">
    <property type="entry name" value="Nucleoside Triphosphate Pyrophosphohydrolase"/>
    <property type="match status" value="1"/>
</dbReference>
<keyword evidence="2" id="KW-0378">Hydrolase</keyword>
<organism evidence="5 6">
    <name type="scientific">Marinobacterium lutimaris</name>
    <dbReference type="NCBI Taxonomy" id="568106"/>
    <lineage>
        <taxon>Bacteria</taxon>
        <taxon>Pseudomonadati</taxon>
        <taxon>Pseudomonadota</taxon>
        <taxon>Gammaproteobacteria</taxon>
        <taxon>Oceanospirillales</taxon>
        <taxon>Oceanospirillaceae</taxon>
        <taxon>Marinobacterium</taxon>
    </lineage>
</organism>
<dbReference type="AlphaFoldDB" id="A0A1H5X8N6"/>
<dbReference type="PANTHER" id="PTHR43046">
    <property type="entry name" value="GDP-MANNOSE MANNOSYL HYDROLASE"/>
    <property type="match status" value="1"/>
</dbReference>
<dbReference type="Proteomes" id="UP000236745">
    <property type="component" value="Unassembled WGS sequence"/>
</dbReference>
<dbReference type="GO" id="GO:0016787">
    <property type="term" value="F:hydrolase activity"/>
    <property type="evidence" value="ECO:0007669"/>
    <property type="project" value="UniProtKB-KW"/>
</dbReference>
<dbReference type="EMBL" id="FNVQ01000001">
    <property type="protein sequence ID" value="SEG07616.1"/>
    <property type="molecule type" value="Genomic_DNA"/>
</dbReference>
<evidence type="ECO:0000256" key="2">
    <source>
        <dbReference type="ARBA" id="ARBA00022801"/>
    </source>
</evidence>
<feature type="domain" description="Nudix hydrolase" evidence="4">
    <location>
        <begin position="7"/>
        <end position="150"/>
    </location>
</feature>
<dbReference type="Pfam" id="PF00293">
    <property type="entry name" value="NUDIX"/>
    <property type="match status" value="1"/>
</dbReference>
<dbReference type="SUPFAM" id="SSF55811">
    <property type="entry name" value="Nudix"/>
    <property type="match status" value="1"/>
</dbReference>
<comment type="cofactor">
    <cofactor evidence="1">
        <name>Mg(2+)</name>
        <dbReference type="ChEBI" id="CHEBI:18420"/>
    </cofactor>
</comment>
<proteinExistence type="predicted"/>
<dbReference type="InterPro" id="IPR015797">
    <property type="entry name" value="NUDIX_hydrolase-like_dom_sf"/>
</dbReference>
<dbReference type="PROSITE" id="PS51462">
    <property type="entry name" value="NUDIX"/>
    <property type="match status" value="1"/>
</dbReference>
<evidence type="ECO:0000313" key="5">
    <source>
        <dbReference type="EMBL" id="SEG07616.1"/>
    </source>
</evidence>
<feature type="region of interest" description="Disordered" evidence="3">
    <location>
        <begin position="148"/>
        <end position="183"/>
    </location>
</feature>
<dbReference type="CDD" id="cd18880">
    <property type="entry name" value="NUDIX_ADPRase"/>
    <property type="match status" value="1"/>
</dbReference>
<dbReference type="PANTHER" id="PTHR43046:SF14">
    <property type="entry name" value="MUTT_NUDIX FAMILY PROTEIN"/>
    <property type="match status" value="1"/>
</dbReference>
<evidence type="ECO:0000256" key="1">
    <source>
        <dbReference type="ARBA" id="ARBA00001946"/>
    </source>
</evidence>
<evidence type="ECO:0000259" key="4">
    <source>
        <dbReference type="PROSITE" id="PS51462"/>
    </source>
</evidence>